<feature type="region of interest" description="Disordered" evidence="7">
    <location>
        <begin position="76"/>
        <end position="126"/>
    </location>
</feature>
<evidence type="ECO:0000259" key="8">
    <source>
        <dbReference type="PROSITE" id="PS50217"/>
    </source>
</evidence>
<dbReference type="PROSITE" id="PS00036">
    <property type="entry name" value="BZIP_BASIC"/>
    <property type="match status" value="1"/>
</dbReference>
<dbReference type="SMART" id="SM00338">
    <property type="entry name" value="BRLZ"/>
    <property type="match status" value="1"/>
</dbReference>
<keyword evidence="2" id="KW-0805">Transcription regulation</keyword>
<evidence type="ECO:0000256" key="4">
    <source>
        <dbReference type="ARBA" id="ARBA00023163"/>
    </source>
</evidence>
<dbReference type="InterPro" id="IPR052470">
    <property type="entry name" value="ER_Stress-Reg_TF"/>
</dbReference>
<evidence type="ECO:0000256" key="3">
    <source>
        <dbReference type="ARBA" id="ARBA00023125"/>
    </source>
</evidence>
<dbReference type="GO" id="GO:0000977">
    <property type="term" value="F:RNA polymerase II transcription regulatory region sequence-specific DNA binding"/>
    <property type="evidence" value="ECO:0007669"/>
    <property type="project" value="TreeGrafter"/>
</dbReference>
<reference evidence="9 10" key="1">
    <citation type="submission" date="2019-07" db="EMBL/GenBank/DDBJ databases">
        <title>Draft genome assembly of a fouling barnacle, Amphibalanus amphitrite (Darwin, 1854): The first reference genome for Thecostraca.</title>
        <authorList>
            <person name="Kim W."/>
        </authorList>
    </citation>
    <scope>NUCLEOTIDE SEQUENCE [LARGE SCALE GENOMIC DNA]</scope>
    <source>
        <strain evidence="9">SNU_AA5</strain>
        <tissue evidence="9">Soma without cirri and trophi</tissue>
    </source>
</reference>
<dbReference type="Gene3D" id="1.20.5.170">
    <property type="match status" value="1"/>
</dbReference>
<dbReference type="InterPro" id="IPR004827">
    <property type="entry name" value="bZIP"/>
</dbReference>
<evidence type="ECO:0000313" key="9">
    <source>
        <dbReference type="EMBL" id="KAF0312626.1"/>
    </source>
</evidence>
<dbReference type="PANTHER" id="PTHR46542">
    <property type="entry name" value="X-BOX BINDING PROTEIN 1"/>
    <property type="match status" value="1"/>
</dbReference>
<keyword evidence="5" id="KW-0539">Nucleus</keyword>
<evidence type="ECO:0000256" key="7">
    <source>
        <dbReference type="SAM" id="MobiDB-lite"/>
    </source>
</evidence>
<dbReference type="SUPFAM" id="SSF57959">
    <property type="entry name" value="Leucine zipper domain"/>
    <property type="match status" value="1"/>
</dbReference>
<name>A0A6A4WYP1_AMPAM</name>
<gene>
    <name evidence="9" type="primary">XBP1_0</name>
    <name evidence="9" type="ORF">FJT64_016635</name>
</gene>
<feature type="domain" description="BZIP" evidence="8">
    <location>
        <begin position="107"/>
        <end position="170"/>
    </location>
</feature>
<evidence type="ECO:0000256" key="5">
    <source>
        <dbReference type="ARBA" id="ARBA00023242"/>
    </source>
</evidence>
<evidence type="ECO:0000256" key="1">
    <source>
        <dbReference type="ARBA" id="ARBA00022843"/>
    </source>
</evidence>
<sequence length="308" mass="33055">MTTKIIITPANHGVSKASALAGAPRTVRVVTVGSPPSSAGRGPQTRVLQATPTTTVSPAVVRTVLKRVYTSRPAENAVTTTTTTPALSGIMPSPPKKRQRLDHLTADQKNQRRKLKNRVAAQTARDRKKLQMDLLESRVTSLERQNDKLLQQNAFLQKQNELLSQQNALLLQRLEPAGAAAPTPASVESAALISGPQQKGQESGRAVAALLALSLLSWAGFQALLALLEESDSPDSPDSPASSSDGAVPGSPRVPSPTESLELDVKPHMDDLCKMEDQHSPTPWSIFDDEPLDAQLDDQLLLFPQLVL</sequence>
<proteinExistence type="predicted"/>
<keyword evidence="3" id="KW-0238">DNA-binding</keyword>
<evidence type="ECO:0000256" key="2">
    <source>
        <dbReference type="ARBA" id="ARBA00023015"/>
    </source>
</evidence>
<keyword evidence="10" id="KW-1185">Reference proteome</keyword>
<organism evidence="9 10">
    <name type="scientific">Amphibalanus amphitrite</name>
    <name type="common">Striped barnacle</name>
    <name type="synonym">Balanus amphitrite</name>
    <dbReference type="NCBI Taxonomy" id="1232801"/>
    <lineage>
        <taxon>Eukaryota</taxon>
        <taxon>Metazoa</taxon>
        <taxon>Ecdysozoa</taxon>
        <taxon>Arthropoda</taxon>
        <taxon>Crustacea</taxon>
        <taxon>Multicrustacea</taxon>
        <taxon>Cirripedia</taxon>
        <taxon>Thoracica</taxon>
        <taxon>Thoracicalcarea</taxon>
        <taxon>Balanomorpha</taxon>
        <taxon>Balanoidea</taxon>
        <taxon>Balanidae</taxon>
        <taxon>Amphibalaninae</taxon>
        <taxon>Amphibalanus</taxon>
    </lineage>
</organism>
<dbReference type="AlphaFoldDB" id="A0A6A4WYP1"/>
<dbReference type="GO" id="GO:0005634">
    <property type="term" value="C:nucleus"/>
    <property type="evidence" value="ECO:0007669"/>
    <property type="project" value="TreeGrafter"/>
</dbReference>
<feature type="compositionally biased region" description="Basic and acidic residues" evidence="7">
    <location>
        <begin position="101"/>
        <end position="110"/>
    </location>
</feature>
<comment type="caution">
    <text evidence="9">The sequence shown here is derived from an EMBL/GenBank/DDBJ whole genome shotgun (WGS) entry which is preliminary data.</text>
</comment>
<accession>A0A6A4WYP1</accession>
<dbReference type="CDD" id="cd14691">
    <property type="entry name" value="bZIP_XBP1"/>
    <property type="match status" value="1"/>
</dbReference>
<keyword evidence="4" id="KW-0804">Transcription</keyword>
<evidence type="ECO:0000256" key="6">
    <source>
        <dbReference type="ARBA" id="ARBA00040165"/>
    </source>
</evidence>
<dbReference type="Pfam" id="PF07716">
    <property type="entry name" value="bZIP_2"/>
    <property type="match status" value="1"/>
</dbReference>
<dbReference type="EMBL" id="VIIS01000151">
    <property type="protein sequence ID" value="KAF0312626.1"/>
    <property type="molecule type" value="Genomic_DNA"/>
</dbReference>
<dbReference type="PANTHER" id="PTHR46542:SF1">
    <property type="entry name" value="X-BOX BINDING PROTEIN 1"/>
    <property type="match status" value="1"/>
</dbReference>
<dbReference type="Proteomes" id="UP000440578">
    <property type="component" value="Unassembled WGS sequence"/>
</dbReference>
<feature type="compositionally biased region" description="Basic and acidic residues" evidence="7">
    <location>
        <begin position="263"/>
        <end position="279"/>
    </location>
</feature>
<feature type="region of interest" description="Disordered" evidence="7">
    <location>
        <begin position="231"/>
        <end position="288"/>
    </location>
</feature>
<dbReference type="OrthoDB" id="20960at2759"/>
<dbReference type="GO" id="GO:0000981">
    <property type="term" value="F:DNA-binding transcription factor activity, RNA polymerase II-specific"/>
    <property type="evidence" value="ECO:0007669"/>
    <property type="project" value="TreeGrafter"/>
</dbReference>
<dbReference type="InterPro" id="IPR046347">
    <property type="entry name" value="bZIP_sf"/>
</dbReference>
<feature type="compositionally biased region" description="Low complexity" evidence="7">
    <location>
        <begin position="236"/>
        <end position="251"/>
    </location>
</feature>
<keyword evidence="1" id="KW-0832">Ubl conjugation</keyword>
<dbReference type="PROSITE" id="PS50217">
    <property type="entry name" value="BZIP"/>
    <property type="match status" value="1"/>
</dbReference>
<protein>
    <recommendedName>
        <fullName evidence="6">X-box-binding protein 1</fullName>
    </recommendedName>
</protein>
<evidence type="ECO:0000313" key="10">
    <source>
        <dbReference type="Proteomes" id="UP000440578"/>
    </source>
</evidence>